<dbReference type="GO" id="GO:0030288">
    <property type="term" value="C:outer membrane-bounded periplasmic space"/>
    <property type="evidence" value="ECO:0007669"/>
    <property type="project" value="TreeGrafter"/>
</dbReference>
<comment type="similarity">
    <text evidence="2">Belongs to the bacterial solute-binding protein 8 family.</text>
</comment>
<reference evidence="11" key="1">
    <citation type="submission" date="2016-08" db="EMBL/GenBank/DDBJ databases">
        <title>Complete Genome Seqeunce of Paenibacillus sp. BIHB 4019 from tea rhizoplane.</title>
        <authorList>
            <person name="Thakur R."/>
            <person name="Swarnkar M.K."/>
            <person name="Gulati A."/>
        </authorList>
    </citation>
    <scope>NUCLEOTIDE SEQUENCE [LARGE SCALE GENOMIC DNA]</scope>
    <source>
        <strain evidence="11">BIHB4019</strain>
    </source>
</reference>
<dbReference type="GO" id="GO:0043565">
    <property type="term" value="F:sequence-specific DNA binding"/>
    <property type="evidence" value="ECO:0007669"/>
    <property type="project" value="InterPro"/>
</dbReference>
<evidence type="ECO:0000313" key="11">
    <source>
        <dbReference type="EMBL" id="ANY66040.1"/>
    </source>
</evidence>
<comment type="subcellular location">
    <subcellularLocation>
        <location evidence="1">Cell envelope</location>
    </subcellularLocation>
</comment>
<protein>
    <recommendedName>
        <fullName evidence="12">AraC family transcriptional regulator</fullName>
    </recommendedName>
</protein>
<dbReference type="PROSITE" id="PS50983">
    <property type="entry name" value="FE_B12_PBP"/>
    <property type="match status" value="1"/>
</dbReference>
<proteinExistence type="inferred from homology"/>
<evidence type="ECO:0000259" key="10">
    <source>
        <dbReference type="PROSITE" id="PS50983"/>
    </source>
</evidence>
<evidence type="ECO:0000259" key="9">
    <source>
        <dbReference type="PROSITE" id="PS01124"/>
    </source>
</evidence>
<dbReference type="InterPro" id="IPR002491">
    <property type="entry name" value="ABC_transptr_periplasmic_BD"/>
</dbReference>
<dbReference type="GO" id="GO:0003700">
    <property type="term" value="F:DNA-binding transcription factor activity"/>
    <property type="evidence" value="ECO:0007669"/>
    <property type="project" value="InterPro"/>
</dbReference>
<dbReference type="InterPro" id="IPR018060">
    <property type="entry name" value="HTH_AraC"/>
</dbReference>
<dbReference type="GO" id="GO:1901678">
    <property type="term" value="P:iron coordination entity transport"/>
    <property type="evidence" value="ECO:0007669"/>
    <property type="project" value="UniProtKB-ARBA"/>
</dbReference>
<accession>A0A1B2DEB9</accession>
<feature type="compositionally biased region" description="Low complexity" evidence="8">
    <location>
        <begin position="353"/>
        <end position="375"/>
    </location>
</feature>
<evidence type="ECO:0000256" key="7">
    <source>
        <dbReference type="ARBA" id="ARBA00023163"/>
    </source>
</evidence>
<evidence type="ECO:0000256" key="6">
    <source>
        <dbReference type="ARBA" id="ARBA00023125"/>
    </source>
</evidence>
<dbReference type="PROSITE" id="PS00041">
    <property type="entry name" value="HTH_ARAC_FAMILY_1"/>
    <property type="match status" value="1"/>
</dbReference>
<dbReference type="Pfam" id="PF12833">
    <property type="entry name" value="HTH_18"/>
    <property type="match status" value="1"/>
</dbReference>
<evidence type="ECO:0000256" key="2">
    <source>
        <dbReference type="ARBA" id="ARBA00008814"/>
    </source>
</evidence>
<keyword evidence="3" id="KW-0813">Transport</keyword>
<evidence type="ECO:0000256" key="3">
    <source>
        <dbReference type="ARBA" id="ARBA00022448"/>
    </source>
</evidence>
<evidence type="ECO:0000256" key="1">
    <source>
        <dbReference type="ARBA" id="ARBA00004196"/>
    </source>
</evidence>
<dbReference type="PROSITE" id="PS01124">
    <property type="entry name" value="HTH_ARAC_FAMILY_2"/>
    <property type="match status" value="1"/>
</dbReference>
<dbReference type="SMART" id="SM00342">
    <property type="entry name" value="HTH_ARAC"/>
    <property type="match status" value="1"/>
</dbReference>
<feature type="domain" description="Fe/B12 periplasmic-binding" evidence="10">
    <location>
        <begin position="404"/>
        <end position="679"/>
    </location>
</feature>
<dbReference type="AlphaFoldDB" id="A0A1B2DEB9"/>
<keyword evidence="6" id="KW-0238">DNA-binding</keyword>
<keyword evidence="4" id="KW-0732">Signal</keyword>
<dbReference type="Pfam" id="PF01497">
    <property type="entry name" value="Peripla_BP_2"/>
    <property type="match status" value="1"/>
</dbReference>
<evidence type="ECO:0000256" key="8">
    <source>
        <dbReference type="SAM" id="MobiDB-lite"/>
    </source>
</evidence>
<dbReference type="Gene3D" id="1.10.10.60">
    <property type="entry name" value="Homeodomain-like"/>
    <property type="match status" value="2"/>
</dbReference>
<dbReference type="SUPFAM" id="SSF53807">
    <property type="entry name" value="Helical backbone' metal receptor"/>
    <property type="match status" value="1"/>
</dbReference>
<dbReference type="PANTHER" id="PTHR30532:SF29">
    <property type="entry name" value="FE(3+) DICITRATE-BINDING PERIPLASMIC PROTEIN"/>
    <property type="match status" value="1"/>
</dbReference>
<dbReference type="InterPro" id="IPR009057">
    <property type="entry name" value="Homeodomain-like_sf"/>
</dbReference>
<keyword evidence="5" id="KW-0805">Transcription regulation</keyword>
<dbReference type="PANTHER" id="PTHR30532">
    <property type="entry name" value="IRON III DICITRATE-BINDING PERIPLASMIC PROTEIN"/>
    <property type="match status" value="1"/>
</dbReference>
<dbReference type="InterPro" id="IPR018062">
    <property type="entry name" value="HTH_AraC-typ_CS"/>
</dbReference>
<feature type="domain" description="HTH araC/xylS-type" evidence="9">
    <location>
        <begin position="190"/>
        <end position="288"/>
    </location>
</feature>
<evidence type="ECO:0000256" key="4">
    <source>
        <dbReference type="ARBA" id="ARBA00022729"/>
    </source>
</evidence>
<dbReference type="RefSeq" id="WP_099517416.1">
    <property type="nucleotide sequence ID" value="NZ_CP016808.1"/>
</dbReference>
<keyword evidence="7" id="KW-0804">Transcription</keyword>
<dbReference type="EMBL" id="CP016808">
    <property type="protein sequence ID" value="ANY66040.1"/>
    <property type="molecule type" value="Genomic_DNA"/>
</dbReference>
<feature type="region of interest" description="Disordered" evidence="8">
    <location>
        <begin position="353"/>
        <end position="384"/>
    </location>
</feature>
<organism evidence="11">
    <name type="scientific">Paenibacillus sp. BIHB 4019</name>
    <dbReference type="NCBI Taxonomy" id="1870819"/>
    <lineage>
        <taxon>Bacteria</taxon>
        <taxon>Bacillati</taxon>
        <taxon>Bacillota</taxon>
        <taxon>Bacilli</taxon>
        <taxon>Bacillales</taxon>
        <taxon>Paenibacillaceae</taxon>
        <taxon>Paenibacillus</taxon>
    </lineage>
</organism>
<gene>
    <name evidence="11" type="ORF">BBD42_05880</name>
</gene>
<name>A0A1B2DEB9_9BACL</name>
<dbReference type="SUPFAM" id="SSF46689">
    <property type="entry name" value="Homeodomain-like"/>
    <property type="match status" value="2"/>
</dbReference>
<evidence type="ECO:0008006" key="12">
    <source>
        <dbReference type="Google" id="ProtNLM"/>
    </source>
</evidence>
<sequence length="679" mass="77344">MQGDRGSTNHFTKERIEMAVQLWSRSSISLIDVRYKLIHPDAPMLNYKLPTSTLVYTHGGTASIELDRIFYQAGRFGIFHGGKGTELSIHPADTSLEMYMAMYKSETAPFYKRELHRLLEQINPFIQVYGFSPENPVFFMEKCRSMYDHWNRQSAQNHFYAKITLYQLIYEIYKELEQGHIRYFEPDYVELVKQYLNQNHTEPVSIERLAEMLPISRSLLSKLFRKREQKSLQAYLNEKRLEAAKRYLQQPNITIQEVAIGCGFTDELNLNRMFKKYVQMTPSDYRRKMIDKFTKNDMDNDSHCLYNERELDRIAKTTRDGELSMFGQTIRKEIILSAAVSLMLLLSACTSTAPTNTSSPSSAPAQSQAQAASSAEAKETDTVAQTRVVKTEHGDVEVPADPQRIVYLVGNNVGDILPFGKTVVGVDKYGDPSERPEEWKQQWGQFVSDVKVVPGDDLEAIMALDPDLIIGSPTWSSSSIEQLSKIAPTIFYNEMAALEERITFFGEVFGMPERASELIAQYAAKVETAKQHLIDAGLYNKKIAFLQGVEDGTPGLQGDKTRGIIYEDLGMHAPEKIEKEFFNRGNPKSEGYYSPISLEVIDQYLNEAEIIAYTNFDPTVEGLEEKLSSVNIWKTIPAVREKNIMFYSVSNTLNDYDYASRMVSLDTFVNALLELPLAQ</sequence>
<dbReference type="InterPro" id="IPR051313">
    <property type="entry name" value="Bact_iron-sidero_bind"/>
</dbReference>
<evidence type="ECO:0000256" key="5">
    <source>
        <dbReference type="ARBA" id="ARBA00023015"/>
    </source>
</evidence>
<dbReference type="Gene3D" id="3.40.50.1980">
    <property type="entry name" value="Nitrogenase molybdenum iron protein domain"/>
    <property type="match status" value="2"/>
</dbReference>